<evidence type="ECO:0000256" key="1">
    <source>
        <dbReference type="ARBA" id="ARBA00023284"/>
    </source>
</evidence>
<reference evidence="4" key="1">
    <citation type="journal article" date="2022" name="Mol. Ecol. Resour.">
        <title>The complete and closed genome of the facultative generalist Candidatus Endoriftia persephone from deep-sea hydrothermal vents.</title>
        <authorList>
            <person name="de Oliveira A.L."/>
            <person name="Srivastava A."/>
            <person name="Espada-Hinojosa S."/>
            <person name="Bright M."/>
        </authorList>
    </citation>
    <scope>NUCLEOTIDE SEQUENCE</scope>
    <source>
        <strain evidence="4">Tica-EPR-9o50.N</strain>
    </source>
</reference>
<dbReference type="KEGG" id="eps:L0Y14_07865"/>
<keyword evidence="2" id="KW-0732">Signal</keyword>
<evidence type="ECO:0000256" key="2">
    <source>
        <dbReference type="SAM" id="SignalP"/>
    </source>
</evidence>
<dbReference type="Gene3D" id="3.40.30.10">
    <property type="entry name" value="Glutaredoxin"/>
    <property type="match status" value="2"/>
</dbReference>
<keyword evidence="5" id="KW-1185">Reference proteome</keyword>
<keyword evidence="1" id="KW-0676">Redox-active center</keyword>
<dbReference type="PROSITE" id="PS51257">
    <property type="entry name" value="PROKAR_LIPOPROTEIN"/>
    <property type="match status" value="1"/>
</dbReference>
<feature type="chain" id="PRO_5039909466" evidence="2">
    <location>
        <begin position="22"/>
        <end position="285"/>
    </location>
</feature>
<evidence type="ECO:0000313" key="5">
    <source>
        <dbReference type="Proteomes" id="UP001056649"/>
    </source>
</evidence>
<dbReference type="InterPro" id="IPR012336">
    <property type="entry name" value="Thioredoxin-like_fold"/>
</dbReference>
<accession>A0A9J7A2G5</accession>
<dbReference type="Proteomes" id="UP001056649">
    <property type="component" value="Chromosome"/>
</dbReference>
<dbReference type="PROSITE" id="PS00194">
    <property type="entry name" value="THIOREDOXIN_1"/>
    <property type="match status" value="1"/>
</dbReference>
<protein>
    <submittedName>
        <fullName evidence="4">Thioredoxin fold domain-containing protein</fullName>
    </submittedName>
</protein>
<feature type="signal peptide" evidence="2">
    <location>
        <begin position="1"/>
        <end position="21"/>
    </location>
</feature>
<evidence type="ECO:0000313" key="4">
    <source>
        <dbReference type="EMBL" id="USF89135.1"/>
    </source>
</evidence>
<name>A0A9J7A2G5_9GAMM</name>
<evidence type="ECO:0000259" key="3">
    <source>
        <dbReference type="Pfam" id="PF13098"/>
    </source>
</evidence>
<dbReference type="Pfam" id="PF13098">
    <property type="entry name" value="Thioredoxin_2"/>
    <property type="match status" value="2"/>
</dbReference>
<gene>
    <name evidence="4" type="ORF">L0Y14_07865</name>
</gene>
<proteinExistence type="predicted"/>
<dbReference type="SUPFAM" id="SSF52833">
    <property type="entry name" value="Thioredoxin-like"/>
    <property type="match status" value="2"/>
</dbReference>
<dbReference type="InterPro" id="IPR036249">
    <property type="entry name" value="Thioredoxin-like_sf"/>
</dbReference>
<feature type="domain" description="Thioredoxin-like fold" evidence="3">
    <location>
        <begin position="149"/>
        <end position="237"/>
    </location>
</feature>
<dbReference type="RefSeq" id="WP_138921799.1">
    <property type="nucleotide sequence ID" value="NZ_CP090569.1"/>
</dbReference>
<dbReference type="InterPro" id="IPR017937">
    <property type="entry name" value="Thioredoxin_CS"/>
</dbReference>
<dbReference type="AlphaFoldDB" id="A0A9J7A2G5"/>
<feature type="domain" description="Thioredoxin-like fold" evidence="3">
    <location>
        <begin position="58"/>
        <end position="90"/>
    </location>
</feature>
<organism evidence="4 5">
    <name type="scientific">Candidatus Endoriftia persephonae</name>
    <dbReference type="NCBI Taxonomy" id="393765"/>
    <lineage>
        <taxon>Bacteria</taxon>
        <taxon>Pseudomonadati</taxon>
        <taxon>Pseudomonadota</taxon>
        <taxon>Gammaproteobacteria</taxon>
        <taxon>Chromatiales</taxon>
        <taxon>Sedimenticolaceae</taxon>
        <taxon>Candidatus Endoriftia</taxon>
    </lineage>
</organism>
<sequence length="285" mass="32452">MKLSWLLPAIGLLSISIACHAAEGDSKLGAGLVNPGYHEKPDWFKQSFLDLQEDVEAAAGEGKRLLLYFHQDGCPYCAKLLRVVLRINGYYPPHLFETALDYVASHLEQKQSFKHYLADVAPVPSSGTLHQEESYLKYPLDLRSKTRDTDKPLLVLIEQKQCVACDELHDSILSDKAVRKSLKGFDIALVDAWSKKKLTTPDGQQVPATEWVDALNLYYFPAMVFFNGQGDEVFRTEAFLKTFHTHAAIDYVLQEKYRTQPSFQRYVRERAEHLETQGIKVELMK</sequence>
<dbReference type="EMBL" id="CP090569">
    <property type="protein sequence ID" value="USF89135.1"/>
    <property type="molecule type" value="Genomic_DNA"/>
</dbReference>